<feature type="transmembrane region" description="Helical" evidence="7">
    <location>
        <begin position="141"/>
        <end position="164"/>
    </location>
</feature>
<dbReference type="Proteomes" id="UP000298568">
    <property type="component" value="Chromosome"/>
</dbReference>
<feature type="transmembrane region" description="Helical" evidence="7">
    <location>
        <begin position="277"/>
        <end position="297"/>
    </location>
</feature>
<dbReference type="GO" id="GO:0015112">
    <property type="term" value="F:nitrate transmembrane transporter activity"/>
    <property type="evidence" value="ECO:0007669"/>
    <property type="project" value="InterPro"/>
</dbReference>
<keyword evidence="5" id="KW-0534">Nitrate assimilation</keyword>
<dbReference type="KEGG" id="mpru:DFR88_02145"/>
<keyword evidence="6 7" id="KW-0472">Membrane</keyword>
<dbReference type="SUPFAM" id="SSF103473">
    <property type="entry name" value="MFS general substrate transporter"/>
    <property type="match status" value="1"/>
</dbReference>
<feature type="transmembrane region" description="Helical" evidence="7">
    <location>
        <begin position="170"/>
        <end position="190"/>
    </location>
</feature>
<evidence type="ECO:0000256" key="5">
    <source>
        <dbReference type="ARBA" id="ARBA00023063"/>
    </source>
</evidence>
<name>A0A4D8RZC4_METPR</name>
<dbReference type="GO" id="GO:0042128">
    <property type="term" value="P:nitrate assimilation"/>
    <property type="evidence" value="ECO:0007669"/>
    <property type="project" value="UniProtKB-KW"/>
</dbReference>
<feature type="transmembrane region" description="Helical" evidence="7">
    <location>
        <begin position="391"/>
        <end position="413"/>
    </location>
</feature>
<dbReference type="InterPro" id="IPR044772">
    <property type="entry name" value="NO3_transporter"/>
</dbReference>
<evidence type="ECO:0000313" key="10">
    <source>
        <dbReference type="Proteomes" id="UP000298568"/>
    </source>
</evidence>
<gene>
    <name evidence="9" type="ORF">DFR88_02145</name>
</gene>
<feature type="transmembrane region" description="Helical" evidence="7">
    <location>
        <begin position="45"/>
        <end position="63"/>
    </location>
</feature>
<dbReference type="EMBL" id="CP031156">
    <property type="protein sequence ID" value="QCO29450.1"/>
    <property type="molecule type" value="Genomic_DNA"/>
</dbReference>
<feature type="domain" description="Major facilitator superfamily (MFS) profile" evidence="8">
    <location>
        <begin position="8"/>
        <end position="417"/>
    </location>
</feature>
<protein>
    <submittedName>
        <fullName evidence="9">MFS transporter</fullName>
    </submittedName>
</protein>
<evidence type="ECO:0000256" key="2">
    <source>
        <dbReference type="ARBA" id="ARBA00008432"/>
    </source>
</evidence>
<reference evidence="9 10" key="1">
    <citation type="submission" date="2018-07" db="EMBL/GenBank/DDBJ databases">
        <title>Complete Genome Sequences of Extremely Thermoacidophilic, Metal-Mobilizing Type-Strain Members of the Archaeal Family Sulfolobaceae: Acidianus brierleyi DSM-1651T, Acidianus sulfidivorans DSM-18786T, Metallosphaera hakonensis DSM-7519T, and Metallosphaera prunae DSM-10039T.</title>
        <authorList>
            <person name="Counts J.A."/>
            <person name="Kelly R.M."/>
        </authorList>
    </citation>
    <scope>NUCLEOTIDE SEQUENCE [LARGE SCALE GENOMIC DNA]</scope>
    <source>
        <strain evidence="9 10">Ron 12/II</strain>
    </source>
</reference>
<dbReference type="Gene3D" id="1.20.1250.20">
    <property type="entry name" value="MFS general substrate transporter like domains"/>
    <property type="match status" value="2"/>
</dbReference>
<evidence type="ECO:0000256" key="6">
    <source>
        <dbReference type="ARBA" id="ARBA00023136"/>
    </source>
</evidence>
<evidence type="ECO:0000256" key="7">
    <source>
        <dbReference type="SAM" id="Phobius"/>
    </source>
</evidence>
<evidence type="ECO:0000256" key="4">
    <source>
        <dbReference type="ARBA" id="ARBA00022989"/>
    </source>
</evidence>
<evidence type="ECO:0000259" key="8">
    <source>
        <dbReference type="PROSITE" id="PS50850"/>
    </source>
</evidence>
<feature type="transmembrane region" description="Helical" evidence="7">
    <location>
        <begin position="365"/>
        <end position="385"/>
    </location>
</feature>
<organism evidence="9 10">
    <name type="scientific">Metallosphaera prunae</name>
    <dbReference type="NCBI Taxonomy" id="47304"/>
    <lineage>
        <taxon>Archaea</taxon>
        <taxon>Thermoproteota</taxon>
        <taxon>Thermoprotei</taxon>
        <taxon>Sulfolobales</taxon>
        <taxon>Sulfolobaceae</taxon>
        <taxon>Metallosphaera</taxon>
    </lineage>
</organism>
<comment type="similarity">
    <text evidence="2">Belongs to the major facilitator superfamily. Nitrate/nitrite porter (TC 2.A.1.8) family.</text>
</comment>
<dbReference type="Pfam" id="PF07690">
    <property type="entry name" value="MFS_1"/>
    <property type="match status" value="1"/>
</dbReference>
<keyword evidence="10" id="KW-1185">Reference proteome</keyword>
<dbReference type="InterPro" id="IPR011701">
    <property type="entry name" value="MFS"/>
</dbReference>
<sequence>MVVRVRNRGLVSGTLAFFAGFAAVALFGTTALRIGPLLHLNLVEVSWLVAIPTLTGAFLRIPFSLLVDNLGRKTILLQLLLGLLGLLGIIFTLMHLNSLSSQLIYYLLLLFGALAGTGISTFSSGVTYVSYFFPQKEQGKALGIFAGLGNTAPGIFTTLLPFALSYLGLVYSYVAWALFLSIMILIYILVSIDPPFLHFLKEGKTRKDAEALSKSMGLDIVPSHSLSRSLVKALRSPRIWALVFMYLTSFGGFEALTEWLPLYWKSFLHLTPVEAGILTGTIYSLLTAVVRIPGGWISDRINGELVSTIAYLTMIVGSLVFLFAFSLSLAVVAEIIIAVGMGMANGAVFKLVPRYSPTAVSGASGLVGGLGSAGGLLLPPIMGYVATLLNFPASFLVFTILAIISLVLSVLLLRASEAMRA</sequence>
<dbReference type="PANTHER" id="PTHR23515">
    <property type="entry name" value="HIGH-AFFINITY NITRATE TRANSPORTER 2.3"/>
    <property type="match status" value="1"/>
</dbReference>
<evidence type="ECO:0000256" key="3">
    <source>
        <dbReference type="ARBA" id="ARBA00022692"/>
    </source>
</evidence>
<feature type="transmembrane region" description="Helical" evidence="7">
    <location>
        <begin position="75"/>
        <end position="97"/>
    </location>
</feature>
<dbReference type="AlphaFoldDB" id="A0A4D8RZC4"/>
<comment type="subcellular location">
    <subcellularLocation>
        <location evidence="1">Membrane</location>
        <topology evidence="1">Multi-pass membrane protein</topology>
    </subcellularLocation>
</comment>
<dbReference type="InterPro" id="IPR036259">
    <property type="entry name" value="MFS_trans_sf"/>
</dbReference>
<feature type="transmembrane region" description="Helical" evidence="7">
    <location>
        <begin position="103"/>
        <end position="129"/>
    </location>
</feature>
<keyword evidence="3 7" id="KW-0812">Transmembrane</keyword>
<feature type="transmembrane region" description="Helical" evidence="7">
    <location>
        <begin position="12"/>
        <end position="33"/>
    </location>
</feature>
<evidence type="ECO:0000313" key="9">
    <source>
        <dbReference type="EMBL" id="QCO29450.1"/>
    </source>
</evidence>
<feature type="transmembrane region" description="Helical" evidence="7">
    <location>
        <begin position="335"/>
        <end position="353"/>
    </location>
</feature>
<dbReference type="GO" id="GO:0016020">
    <property type="term" value="C:membrane"/>
    <property type="evidence" value="ECO:0007669"/>
    <property type="project" value="UniProtKB-SubCell"/>
</dbReference>
<feature type="transmembrane region" description="Helical" evidence="7">
    <location>
        <begin position="239"/>
        <end position="257"/>
    </location>
</feature>
<evidence type="ECO:0000256" key="1">
    <source>
        <dbReference type="ARBA" id="ARBA00004141"/>
    </source>
</evidence>
<dbReference type="PROSITE" id="PS50850">
    <property type="entry name" value="MFS"/>
    <property type="match status" value="1"/>
</dbReference>
<accession>A0A4D8RZC4</accession>
<dbReference type="InterPro" id="IPR020846">
    <property type="entry name" value="MFS_dom"/>
</dbReference>
<proteinExistence type="inferred from homology"/>
<feature type="transmembrane region" description="Helical" evidence="7">
    <location>
        <begin position="309"/>
        <end position="329"/>
    </location>
</feature>
<keyword evidence="4 7" id="KW-1133">Transmembrane helix</keyword>